<evidence type="ECO:0000256" key="1">
    <source>
        <dbReference type="SAM" id="Coils"/>
    </source>
</evidence>
<dbReference type="InterPro" id="IPR018253">
    <property type="entry name" value="DnaJ_domain_CS"/>
</dbReference>
<dbReference type="Gene3D" id="1.25.40.10">
    <property type="entry name" value="Tetratricopeptide repeat domain"/>
    <property type="match status" value="3"/>
</dbReference>
<proteinExistence type="predicted"/>
<feature type="compositionally biased region" description="Polar residues" evidence="2">
    <location>
        <begin position="50"/>
        <end position="77"/>
    </location>
</feature>
<accession>A0A2N9H8C2</accession>
<dbReference type="SMART" id="SM00271">
    <property type="entry name" value="DnaJ"/>
    <property type="match status" value="1"/>
</dbReference>
<feature type="compositionally biased region" description="Polar residues" evidence="2">
    <location>
        <begin position="583"/>
        <end position="609"/>
    </location>
</feature>
<dbReference type="PANTHER" id="PTHR45181:SF4">
    <property type="entry name" value="HEAT SHOCK PROTEIN DNAJ WITH TETRATRICOPEPTIDE REPEAT-CONTAINING PROTEIN"/>
    <property type="match status" value="1"/>
</dbReference>
<feature type="region of interest" description="Disordered" evidence="2">
    <location>
        <begin position="291"/>
        <end position="312"/>
    </location>
</feature>
<feature type="region of interest" description="Disordered" evidence="2">
    <location>
        <begin position="335"/>
        <end position="363"/>
    </location>
</feature>
<dbReference type="PANTHER" id="PTHR45181">
    <property type="entry name" value="HEAT SHOCK PROTEIN DNAJ WITH TETRATRICOPEPTIDE REPEAT-CONTAINING PROTEIN"/>
    <property type="match status" value="1"/>
</dbReference>
<feature type="compositionally biased region" description="Polar residues" evidence="2">
    <location>
        <begin position="349"/>
        <end position="359"/>
    </location>
</feature>
<evidence type="ECO:0000313" key="5">
    <source>
        <dbReference type="EMBL" id="SPD08118.1"/>
    </source>
</evidence>
<feature type="compositionally biased region" description="Polar residues" evidence="2">
    <location>
        <begin position="12"/>
        <end position="41"/>
    </location>
</feature>
<dbReference type="PROSITE" id="PS00636">
    <property type="entry name" value="DNAJ_1"/>
    <property type="match status" value="1"/>
</dbReference>
<dbReference type="SMART" id="SM00028">
    <property type="entry name" value="TPR"/>
    <property type="match status" value="7"/>
</dbReference>
<feature type="region of interest" description="Disordered" evidence="2">
    <location>
        <begin position="424"/>
        <end position="463"/>
    </location>
</feature>
<organism evidence="5">
    <name type="scientific">Fagus sylvatica</name>
    <name type="common">Beechnut</name>
    <dbReference type="NCBI Taxonomy" id="28930"/>
    <lineage>
        <taxon>Eukaryota</taxon>
        <taxon>Viridiplantae</taxon>
        <taxon>Streptophyta</taxon>
        <taxon>Embryophyta</taxon>
        <taxon>Tracheophyta</taxon>
        <taxon>Spermatophyta</taxon>
        <taxon>Magnoliopsida</taxon>
        <taxon>eudicotyledons</taxon>
        <taxon>Gunneridae</taxon>
        <taxon>Pentapetalae</taxon>
        <taxon>rosids</taxon>
        <taxon>fabids</taxon>
        <taxon>Fagales</taxon>
        <taxon>Fagaceae</taxon>
        <taxon>Fagus</taxon>
    </lineage>
</organism>
<feature type="coiled-coil region" evidence="1">
    <location>
        <begin position="1220"/>
        <end position="1267"/>
    </location>
</feature>
<dbReference type="CDD" id="cd06257">
    <property type="entry name" value="DnaJ"/>
    <property type="match status" value="1"/>
</dbReference>
<evidence type="ECO:0000259" key="4">
    <source>
        <dbReference type="PROSITE" id="PS50076"/>
    </source>
</evidence>
<dbReference type="PRINTS" id="PR00625">
    <property type="entry name" value="JDOMAIN"/>
</dbReference>
<feature type="compositionally biased region" description="Basic and acidic residues" evidence="2">
    <location>
        <begin position="335"/>
        <end position="347"/>
    </location>
</feature>
<dbReference type="EMBL" id="OIVN01003002">
    <property type="protein sequence ID" value="SPD08118.1"/>
    <property type="molecule type" value="Genomic_DNA"/>
</dbReference>
<dbReference type="InterPro" id="IPR019734">
    <property type="entry name" value="TPR_rpt"/>
</dbReference>
<dbReference type="PROSITE" id="PS50076">
    <property type="entry name" value="DNAJ_2"/>
    <property type="match status" value="1"/>
</dbReference>
<evidence type="ECO:0000256" key="2">
    <source>
        <dbReference type="SAM" id="MobiDB-lite"/>
    </source>
</evidence>
<reference evidence="5" key="1">
    <citation type="submission" date="2018-02" db="EMBL/GenBank/DDBJ databases">
        <authorList>
            <person name="Cohen D.B."/>
            <person name="Kent A.D."/>
        </authorList>
    </citation>
    <scope>NUCLEOTIDE SEQUENCE</scope>
</reference>
<dbReference type="SUPFAM" id="SSF46565">
    <property type="entry name" value="Chaperone J-domain"/>
    <property type="match status" value="1"/>
</dbReference>
<feature type="compositionally biased region" description="Basic and acidic residues" evidence="2">
    <location>
        <begin position="797"/>
        <end position="811"/>
    </location>
</feature>
<dbReference type="InterPro" id="IPR011990">
    <property type="entry name" value="TPR-like_helical_dom_sf"/>
</dbReference>
<protein>
    <recommendedName>
        <fullName evidence="4">J domain-containing protein</fullName>
    </recommendedName>
</protein>
<feature type="transmembrane region" description="Helical" evidence="3">
    <location>
        <begin position="1486"/>
        <end position="1505"/>
    </location>
</feature>
<feature type="region of interest" description="Disordered" evidence="2">
    <location>
        <begin position="582"/>
        <end position="609"/>
    </location>
</feature>
<dbReference type="InterPro" id="IPR001623">
    <property type="entry name" value="DnaJ_domain"/>
</dbReference>
<gene>
    <name evidence="5" type="ORF">FSB_LOCUS36000</name>
</gene>
<keyword evidence="1" id="KW-0175">Coiled coil</keyword>
<keyword evidence="3" id="KW-0812">Transmembrane</keyword>
<dbReference type="Gene3D" id="1.10.287.110">
    <property type="entry name" value="DnaJ domain"/>
    <property type="match status" value="1"/>
</dbReference>
<feature type="region of interest" description="Disordered" evidence="2">
    <location>
        <begin position="517"/>
        <end position="570"/>
    </location>
</feature>
<feature type="region of interest" description="Disordered" evidence="2">
    <location>
        <begin position="775"/>
        <end position="814"/>
    </location>
</feature>
<dbReference type="SUPFAM" id="SSF48452">
    <property type="entry name" value="TPR-like"/>
    <property type="match status" value="2"/>
</dbReference>
<sequence>MSPPLLDPGAPLSNTTRRTPKNPSFNGEFSHPLSLNSSGYPSKSHFVAMNPSNFGEQTSGFSSSNEIDPNFGFNTPSFPRPASGPSRPRFVKVRRQSNSQNLRPNSPGFNPFRPGSENLVLPETGTSVAGFDNGGNEAFVFGEKRNDFGVNMNPGKWDSSGGLRKGVVEEMGNLRIGSENEFVNAKAGVVNLNASSRTSSSLSGGLESGSFVFRTGYKEGSSIDESIASELPNDMKKLNIEGSRKGERIEKIGSSDNVDSSFGRSVEGELLNELKNKLNFKEADHFDGGSVVSNANDMSSKKGGDSFAGSSENTLHDQMRSLNITDSLNNKSFEKNEANIRSNEKDNTVLGSSKSTSGSYDGRKEALLSKKMEKLKVGSGAGDSDISDAGPSSSRVFVKEMQTGHIGDMLFHNLDKSVPTEFTFQPGMQGKDVSGGQVPLDQMKDDTKLGGNVSSSSSFSSSDMGFPPVGSAFEVPMTEFSFTSKQDGIGTPFVEFKTPKPKVNIFSGINRKVEFSAKRESIRDSRVKKKSGKLKHPTPVQLWPGQNFVSKESDSQDNPEASEAYSPMDISPYQETLADYQCSRENSVTSDESFSLDNSYGATDSAPTVSSDAVDEDLILATQCMDINEGDSICQEPKDGGSEYQFDGSVGAGDLQDDSVSGVETESFKSAAEEVDFNSDGAITSAETEASPSLNIERHDSDGRMQIGIGSSSEDVSGFNFTFAASSAAQGQLSASKRHQKKKNLLKVGHDTYDSNLNAKVSYASSSVNLFPLSGTSLPSSPGRVQKGDISTSQSKVKTDSELEKKPEIKQESAASVAAQEACEKWRLRGNQAYKHGDLSKAEDCYTEGVKCVSTSETSKSCLRALMLCYSNRAATRMSLGRMRDALGDCVKAAAIDPNFLRVQLRAANSSKWSHVSGFFYPRVGLKGLALMSCYLALGEVEDASKYFRRCLQSGSDICVDRNVAVEASDGIQKAQKVLVCLNHCAELLQRSTSNDAETALEVIAEGLMISSHSEKLLEMKADALFVLRRYDEVIQLCDQTLGFAEKNYASLDASAHETNLNSSEILENHYFRLWRCRLIFKSYFQLGRLEEGLALLEEQQDKVSVTNRSGSKALESLIPLAVTVRELLRHKAAGNEAFQAGRHAEAVECYTAALSCNVEPRPFAAVCFCNRAAAYKALGQITDAIADCSLAIALDGNYHKAISRRATLYEMIRDYGQAASDLRRLVSILTKQVEEKTNQSGAADRSNNFANDLRQARLRLAEIEEESRKEIPLDMYLILGIDPSVSASEIKKAYRKAALKHHPDKAGQSLARCDNGDDKLWKEIAEEVHKDADKLFKMIGEAYAVLSDSIKRSRYDAEEEMRNALKKRNGSSTSRAHTDAQYYPFETTGSRRQWRENLSSDQHVRGGLLRCSDASFYMLLQLRGPADVGNYFSHFLRSSGMCFARGDSRAIEEMKCGISKKKLTGLGSLLVLAEIKLMSGKQRDFVIGWKSFAMIFICWLYVLFKTFMENEMEIVPPTSVLMHHLYTK</sequence>
<keyword evidence="3" id="KW-1133">Transmembrane helix</keyword>
<feature type="compositionally biased region" description="Basic residues" evidence="2">
    <location>
        <begin position="526"/>
        <end position="536"/>
    </location>
</feature>
<keyword evidence="3" id="KW-0472">Membrane</keyword>
<name>A0A2N9H8C2_FAGSY</name>
<feature type="domain" description="J" evidence="4">
    <location>
        <begin position="1275"/>
        <end position="1360"/>
    </location>
</feature>
<evidence type="ECO:0000256" key="3">
    <source>
        <dbReference type="SAM" id="Phobius"/>
    </source>
</evidence>
<dbReference type="Pfam" id="PF00226">
    <property type="entry name" value="DnaJ"/>
    <property type="match status" value="1"/>
</dbReference>
<dbReference type="InterPro" id="IPR036869">
    <property type="entry name" value="J_dom_sf"/>
</dbReference>
<feature type="region of interest" description="Disordered" evidence="2">
    <location>
        <begin position="1"/>
        <end position="88"/>
    </location>
</feature>